<organism evidence="1 2">
    <name type="scientific">Acaulospora colombiana</name>
    <dbReference type="NCBI Taxonomy" id="27376"/>
    <lineage>
        <taxon>Eukaryota</taxon>
        <taxon>Fungi</taxon>
        <taxon>Fungi incertae sedis</taxon>
        <taxon>Mucoromycota</taxon>
        <taxon>Glomeromycotina</taxon>
        <taxon>Glomeromycetes</taxon>
        <taxon>Diversisporales</taxon>
        <taxon>Acaulosporaceae</taxon>
        <taxon>Acaulospora</taxon>
    </lineage>
</organism>
<dbReference type="EMBL" id="CAJVPT010003526">
    <property type="protein sequence ID" value="CAG8497002.1"/>
    <property type="molecule type" value="Genomic_DNA"/>
</dbReference>
<name>A0ACA9KXC9_9GLOM</name>
<comment type="caution">
    <text evidence="1">The sequence shown here is derived from an EMBL/GenBank/DDBJ whole genome shotgun (WGS) entry which is preliminary data.</text>
</comment>
<keyword evidence="2" id="KW-1185">Reference proteome</keyword>
<dbReference type="Proteomes" id="UP000789525">
    <property type="component" value="Unassembled WGS sequence"/>
</dbReference>
<proteinExistence type="predicted"/>
<accession>A0ACA9KXC9</accession>
<protein>
    <submittedName>
        <fullName evidence="1">9022_t:CDS:1</fullName>
    </submittedName>
</protein>
<evidence type="ECO:0000313" key="1">
    <source>
        <dbReference type="EMBL" id="CAG8497002.1"/>
    </source>
</evidence>
<gene>
    <name evidence="1" type="ORF">ACOLOM_LOCUS2628</name>
</gene>
<evidence type="ECO:0000313" key="2">
    <source>
        <dbReference type="Proteomes" id="UP000789525"/>
    </source>
</evidence>
<reference evidence="1" key="1">
    <citation type="submission" date="2021-06" db="EMBL/GenBank/DDBJ databases">
        <authorList>
            <person name="Kallberg Y."/>
            <person name="Tangrot J."/>
            <person name="Rosling A."/>
        </authorList>
    </citation>
    <scope>NUCLEOTIDE SEQUENCE</scope>
    <source>
        <strain evidence="1">CL356</strain>
    </source>
</reference>
<sequence length="116" mass="13328">MTQMLKSFANGKLVLALEALLGSELSPIEQYHLIGGLNTIKPNQYERRYTNYGYLKAAVTSLQKVVNTLKQYWEFPEEITRDDFRFALPIEWRAANSLSTRPKRAPKPKKRLAVEG</sequence>